<reference evidence="1 2" key="1">
    <citation type="submission" date="2023-07" db="EMBL/GenBank/DDBJ databases">
        <title>Functional and genomic diversity of the sorghum phyllosphere microbiome.</title>
        <authorList>
            <person name="Shade A."/>
        </authorList>
    </citation>
    <scope>NUCLEOTIDE SEQUENCE [LARGE SCALE GENOMIC DNA]</scope>
    <source>
        <strain evidence="1 2">SORGH_AS_0892</strain>
    </source>
</reference>
<keyword evidence="2" id="KW-1185">Reference proteome</keyword>
<dbReference type="EMBL" id="JAUTBA010000001">
    <property type="protein sequence ID" value="MDQ1150904.1"/>
    <property type="molecule type" value="Genomic_DNA"/>
</dbReference>
<name>A0ABU0U7I4_9SPHI</name>
<organism evidence="1 2">
    <name type="scientific">Sphingobacterium zeae</name>
    <dbReference type="NCBI Taxonomy" id="1776859"/>
    <lineage>
        <taxon>Bacteria</taxon>
        <taxon>Pseudomonadati</taxon>
        <taxon>Bacteroidota</taxon>
        <taxon>Sphingobacteriia</taxon>
        <taxon>Sphingobacteriales</taxon>
        <taxon>Sphingobacteriaceae</taxon>
        <taxon>Sphingobacterium</taxon>
    </lineage>
</organism>
<evidence type="ECO:0000313" key="2">
    <source>
        <dbReference type="Proteomes" id="UP001244640"/>
    </source>
</evidence>
<accession>A0ABU0U7I4</accession>
<evidence type="ECO:0000313" key="1">
    <source>
        <dbReference type="EMBL" id="MDQ1150904.1"/>
    </source>
</evidence>
<comment type="caution">
    <text evidence="1">The sequence shown here is derived from an EMBL/GenBank/DDBJ whole genome shotgun (WGS) entry which is preliminary data.</text>
</comment>
<proteinExistence type="predicted"/>
<gene>
    <name evidence="1" type="ORF">QE382_002888</name>
</gene>
<sequence length="39" mass="4524">MSQQIRLATFDDYPRMLFIRDGKRGKGYGNKPHHPHASP</sequence>
<protein>
    <submittedName>
        <fullName evidence="1">Uncharacterized protein</fullName>
    </submittedName>
</protein>
<dbReference type="Proteomes" id="UP001244640">
    <property type="component" value="Unassembled WGS sequence"/>
</dbReference>